<feature type="domain" description="Glutamate/phenylalanine/leucine/valine/L-tryptophan dehydrogenase C-terminal" evidence="11">
    <location>
        <begin position="203"/>
        <end position="444"/>
    </location>
</feature>
<evidence type="ECO:0000256" key="2">
    <source>
        <dbReference type="ARBA" id="ARBA00006382"/>
    </source>
</evidence>
<dbReference type="InterPro" id="IPR033922">
    <property type="entry name" value="NAD_bind_Glu_DH"/>
</dbReference>
<evidence type="ECO:0000313" key="16">
    <source>
        <dbReference type="EMBL" id="XDJ79865.1"/>
    </source>
</evidence>
<evidence type="ECO:0000256" key="7">
    <source>
        <dbReference type="PIRSR" id="PIRSR000185-1"/>
    </source>
</evidence>
<dbReference type="InterPro" id="IPR050724">
    <property type="entry name" value="Glu_Leu_Phe_Val_DH"/>
</dbReference>
<dbReference type="FunFam" id="1.10.285.10:FF:000001">
    <property type="entry name" value="Glutamate dehydrogenase"/>
    <property type="match status" value="1"/>
</dbReference>
<dbReference type="InterPro" id="IPR006095">
    <property type="entry name" value="Glu/Leu/Phe/Val/Trp_DH"/>
</dbReference>
<dbReference type="SMART" id="SM00839">
    <property type="entry name" value="ELFV_dehydrog"/>
    <property type="match status" value="1"/>
</dbReference>
<dbReference type="GO" id="GO:0006537">
    <property type="term" value="P:glutamate biosynthetic process"/>
    <property type="evidence" value="ECO:0007669"/>
    <property type="project" value="UniProtKB-ARBA"/>
</dbReference>
<reference evidence="12" key="1">
    <citation type="submission" date="2024-05" db="EMBL/GenBank/DDBJ databases">
        <authorList>
            <person name="Luo Y.-C."/>
            <person name="Nicholds J."/>
            <person name="Mortimer T."/>
            <person name="Maboni G."/>
        </authorList>
    </citation>
    <scope>NUCLEOTIDE SEQUENCE</scope>
    <source>
        <strain evidence="16">141555</strain>
        <strain evidence="15">144863</strain>
        <strain evidence="14">151108</strain>
        <strain evidence="13">151836</strain>
        <strain evidence="12">153920</strain>
    </source>
</reference>
<dbReference type="PROSITE" id="PS00074">
    <property type="entry name" value="GLFV_DEHYDROGENASE"/>
    <property type="match status" value="1"/>
</dbReference>
<feature type="binding site" evidence="8">
    <location>
        <position position="166"/>
    </location>
    <ligand>
        <name>substrate</name>
    </ligand>
</feature>
<feature type="binding site" evidence="8">
    <location>
        <position position="379"/>
    </location>
    <ligand>
        <name>substrate</name>
    </ligand>
</feature>
<evidence type="ECO:0000256" key="8">
    <source>
        <dbReference type="PIRSR" id="PIRSR000185-2"/>
    </source>
</evidence>
<protein>
    <recommendedName>
        <fullName evidence="6">Glutamate dehydrogenase</fullName>
    </recommendedName>
</protein>
<evidence type="ECO:0000256" key="3">
    <source>
        <dbReference type="ARBA" id="ARBA00011643"/>
    </source>
</evidence>
<dbReference type="PANTHER" id="PTHR43571:SF1">
    <property type="entry name" value="NADP-SPECIFIC GLUTAMATE DEHYDROGENASE 1-RELATED"/>
    <property type="match status" value="1"/>
</dbReference>
<comment type="similarity">
    <text evidence="2 6 10">Belongs to the Glu/Leu/Phe/Val dehydrogenases family.</text>
</comment>
<comment type="subunit">
    <text evidence="3">Homohexamer.</text>
</comment>
<feature type="binding site" evidence="8">
    <location>
        <position position="241"/>
    </location>
    <ligand>
        <name>NAD(+)</name>
        <dbReference type="ChEBI" id="CHEBI:57540"/>
    </ligand>
</feature>
<evidence type="ECO:0000313" key="14">
    <source>
        <dbReference type="EMBL" id="XDJ50769.1"/>
    </source>
</evidence>
<dbReference type="EMBL" id="CP158267">
    <property type="protein sequence ID" value="XDJ79865.1"/>
    <property type="molecule type" value="Genomic_DNA"/>
</dbReference>
<keyword evidence="8" id="KW-0520">NAD</keyword>
<dbReference type="RefSeq" id="WP_343835516.1">
    <property type="nucleotide sequence ID" value="NZ_BAAAEX010000003.1"/>
</dbReference>
<feature type="binding site" evidence="8">
    <location>
        <position position="210"/>
    </location>
    <ligand>
        <name>NAD(+)</name>
        <dbReference type="ChEBI" id="CHEBI:57540"/>
    </ligand>
</feature>
<dbReference type="SUPFAM" id="SSF53223">
    <property type="entry name" value="Aminoacid dehydrogenase-like, N-terminal domain"/>
    <property type="match status" value="1"/>
</dbReference>
<dbReference type="Pfam" id="PF00208">
    <property type="entry name" value="ELFV_dehydrog"/>
    <property type="match status" value="1"/>
</dbReference>
<evidence type="ECO:0000313" key="13">
    <source>
        <dbReference type="EMBL" id="XDJ48571.1"/>
    </source>
</evidence>
<dbReference type="GO" id="GO:0000166">
    <property type="term" value="F:nucleotide binding"/>
    <property type="evidence" value="ECO:0007669"/>
    <property type="project" value="UniProtKB-KW"/>
</dbReference>
<dbReference type="GO" id="GO:0004354">
    <property type="term" value="F:glutamate dehydrogenase (NADP+) activity"/>
    <property type="evidence" value="ECO:0007669"/>
    <property type="project" value="UniProtKB-EC"/>
</dbReference>
<feature type="binding site" evidence="8">
    <location>
        <position position="115"/>
    </location>
    <ligand>
        <name>substrate</name>
    </ligand>
</feature>
<dbReference type="NCBIfam" id="NF006929">
    <property type="entry name" value="PRK09414.1"/>
    <property type="match status" value="1"/>
</dbReference>
<comment type="catalytic activity">
    <reaction evidence="5">
        <text>L-glutamate + NADP(+) + H2O = 2-oxoglutarate + NH4(+) + NADPH + H(+)</text>
        <dbReference type="Rhea" id="RHEA:11612"/>
        <dbReference type="ChEBI" id="CHEBI:15377"/>
        <dbReference type="ChEBI" id="CHEBI:15378"/>
        <dbReference type="ChEBI" id="CHEBI:16810"/>
        <dbReference type="ChEBI" id="CHEBI:28938"/>
        <dbReference type="ChEBI" id="CHEBI:29985"/>
        <dbReference type="ChEBI" id="CHEBI:57783"/>
        <dbReference type="ChEBI" id="CHEBI:58349"/>
        <dbReference type="EC" id="1.4.1.4"/>
    </reaction>
</comment>
<dbReference type="GO" id="GO:0005829">
    <property type="term" value="C:cytosol"/>
    <property type="evidence" value="ECO:0007669"/>
    <property type="project" value="TreeGrafter"/>
</dbReference>
<dbReference type="InterPro" id="IPR036291">
    <property type="entry name" value="NAD(P)-bd_dom_sf"/>
</dbReference>
<accession>A0AB39CMU3</accession>
<dbReference type="EMBL" id="CP158254">
    <property type="protein sequence ID" value="XDJ48571.1"/>
    <property type="molecule type" value="Genomic_DNA"/>
</dbReference>
<evidence type="ECO:0000256" key="5">
    <source>
        <dbReference type="ARBA" id="ARBA00048584"/>
    </source>
</evidence>
<dbReference type="InterPro" id="IPR014362">
    <property type="entry name" value="Glu_DH"/>
</dbReference>
<dbReference type="EMBL" id="CP158262">
    <property type="protein sequence ID" value="XDJ70510.1"/>
    <property type="molecule type" value="Genomic_DNA"/>
</dbReference>
<name>A0AB39CMU3_9BURK</name>
<dbReference type="Gene3D" id="1.10.285.10">
    <property type="entry name" value="Glutamate Dehydrogenase, chain A, domain 3"/>
    <property type="match status" value="2"/>
</dbReference>
<dbReference type="EMBL" id="CP158255">
    <property type="protein sequence ID" value="XDJ50769.1"/>
    <property type="molecule type" value="Genomic_DNA"/>
</dbReference>
<feature type="binding site" evidence="8">
    <location>
        <position position="91"/>
    </location>
    <ligand>
        <name>substrate</name>
    </ligand>
</feature>
<gene>
    <name evidence="12" type="primary">gdhA</name>
    <name evidence="15" type="ORF">ABRY94_06995</name>
    <name evidence="12" type="ORF">ABRY99_07005</name>
    <name evidence="13" type="ORF">ABRZ04_05785</name>
    <name evidence="16" type="ORF">ABRZ07_13420</name>
    <name evidence="14" type="ORF">ABRZ09_02575</name>
</gene>
<dbReference type="FunFam" id="3.40.50.720:FF:000030">
    <property type="entry name" value="Glutamate dehydrogenase"/>
    <property type="match status" value="1"/>
</dbReference>
<feature type="active site" description="Proton donor" evidence="7">
    <location>
        <position position="127"/>
    </location>
</feature>
<evidence type="ECO:0000256" key="10">
    <source>
        <dbReference type="RuleBase" id="RU004417"/>
    </source>
</evidence>
<keyword evidence="4 6" id="KW-0560">Oxidoreductase</keyword>
<keyword evidence="8" id="KW-0547">Nucleotide-binding</keyword>
<evidence type="ECO:0000256" key="9">
    <source>
        <dbReference type="PIRSR" id="PIRSR000185-3"/>
    </source>
</evidence>
<feature type="binding site" evidence="8">
    <location>
        <position position="112"/>
    </location>
    <ligand>
        <name>substrate</name>
    </ligand>
</feature>
<dbReference type="InterPro" id="IPR033524">
    <property type="entry name" value="Glu/Leu/Phe/Val_DH_AS"/>
</dbReference>
<feature type="site" description="Important for catalysis" evidence="9">
    <location>
        <position position="167"/>
    </location>
</feature>
<dbReference type="PANTHER" id="PTHR43571">
    <property type="entry name" value="NADP-SPECIFIC GLUTAMATE DEHYDROGENASE 1-RELATED"/>
    <property type="match status" value="1"/>
</dbReference>
<comment type="function">
    <text evidence="1">Catalyzes the reversible oxidative deamination of glutamate to alpha-ketoglutarate and ammonia.</text>
</comment>
<dbReference type="InterPro" id="IPR006097">
    <property type="entry name" value="Glu/Leu/Phe/Val/Trp_DH_dimer"/>
</dbReference>
<evidence type="ECO:0000256" key="4">
    <source>
        <dbReference type="ARBA" id="ARBA00023002"/>
    </source>
</evidence>
<dbReference type="FunFam" id="3.40.50.10860:FF:000002">
    <property type="entry name" value="Glutamate dehydrogenase"/>
    <property type="match status" value="1"/>
</dbReference>
<dbReference type="InterPro" id="IPR046346">
    <property type="entry name" value="Aminoacid_DH-like_N_sf"/>
</dbReference>
<proteinExistence type="inferred from homology"/>
<dbReference type="AlphaFoldDB" id="A0AB39CMU3"/>
<dbReference type="CDD" id="cd05313">
    <property type="entry name" value="NAD_bind_2_Glu_DH"/>
    <property type="match status" value="1"/>
</dbReference>
<evidence type="ECO:0000313" key="15">
    <source>
        <dbReference type="EMBL" id="XDJ70510.1"/>
    </source>
</evidence>
<dbReference type="Pfam" id="PF02812">
    <property type="entry name" value="ELFV_dehydrog_N"/>
    <property type="match status" value="1"/>
</dbReference>
<dbReference type="SUPFAM" id="SSF51735">
    <property type="entry name" value="NAD(P)-binding Rossmann-fold domains"/>
    <property type="match status" value="1"/>
</dbReference>
<dbReference type="Gene3D" id="3.40.50.720">
    <property type="entry name" value="NAD(P)-binding Rossmann-like Domain"/>
    <property type="match status" value="1"/>
</dbReference>
<evidence type="ECO:0000256" key="1">
    <source>
        <dbReference type="ARBA" id="ARBA00003868"/>
    </source>
</evidence>
<evidence type="ECO:0000313" key="12">
    <source>
        <dbReference type="EMBL" id="XDJ43296.1"/>
    </source>
</evidence>
<dbReference type="PIRSF" id="PIRSF000185">
    <property type="entry name" value="Glu_DH"/>
    <property type="match status" value="1"/>
</dbReference>
<sequence>MTLPSVDQFLTRIQARDPHQPEFMQAVKEVMHSLWPFIQQNPRYASQALLERLVEPERALQFRISWMDDAGRFQVNRGFRIQHNSAIGPYKGGMRFHPSVNLSILKFLAFEQTFKNALTTLPMGGGKGGSDFDPKGKSDAEVMRFCQALILELHRHLGPDTDVPAGDIGVGAREVGFMAGMMKKLSNQSACVFTGKGLSFGGSLIRPEATGYGTVYFAEEMLKHAGQSLEGYTVSVSGSGNVAQYTIEKCLQLGAKVVTVSDSHGCVVDPAGFTTEKLAALIELKNEKRGRVEEYAKQFGLTYEAGKRPWHVPVDVALPCATQNELEIEDARALIANGVRCVAEGANMPSSIEAAEAFIAAGVLYAPGKASNAGGVAVSGLEMSQNAQRLHWTREEVDAKLHAIMRDIHENCVRYGNSGKTVNYLNGANIAGFVKVADAMLAQGVY</sequence>
<dbReference type="PRINTS" id="PR00082">
    <property type="entry name" value="GLFDHDRGNASE"/>
</dbReference>
<evidence type="ECO:0000259" key="11">
    <source>
        <dbReference type="SMART" id="SM00839"/>
    </source>
</evidence>
<dbReference type="Gene3D" id="3.40.50.10860">
    <property type="entry name" value="Leucine Dehydrogenase, chain A, domain 1"/>
    <property type="match status" value="1"/>
</dbReference>
<dbReference type="InterPro" id="IPR006096">
    <property type="entry name" value="Glu/Leu/Phe/Val/Trp_DH_C"/>
</dbReference>
<evidence type="ECO:0000256" key="6">
    <source>
        <dbReference type="PIRNR" id="PIRNR000185"/>
    </source>
</evidence>
<dbReference type="EMBL" id="CP158252">
    <property type="protein sequence ID" value="XDJ43296.1"/>
    <property type="molecule type" value="Genomic_DNA"/>
</dbReference>
<organism evidence="12">
    <name type="scientific">Castellaniella ginsengisoli</name>
    <dbReference type="NCBI Taxonomy" id="546114"/>
    <lineage>
        <taxon>Bacteria</taxon>
        <taxon>Pseudomonadati</taxon>
        <taxon>Pseudomonadota</taxon>
        <taxon>Betaproteobacteria</taxon>
        <taxon>Burkholderiales</taxon>
        <taxon>Alcaligenaceae</taxon>
        <taxon>Castellaniella</taxon>
    </lineage>
</organism>